<evidence type="ECO:0000313" key="3">
    <source>
        <dbReference type="Proteomes" id="UP000434036"/>
    </source>
</evidence>
<dbReference type="AlphaFoldDB" id="A0A6N8UA37"/>
<feature type="domain" description="N-acetyltransferase" evidence="1">
    <location>
        <begin position="76"/>
        <end position="230"/>
    </location>
</feature>
<keyword evidence="2" id="KW-0808">Transferase</keyword>
<dbReference type="SUPFAM" id="SSF55729">
    <property type="entry name" value="Acyl-CoA N-acyltransferases (Nat)"/>
    <property type="match status" value="1"/>
</dbReference>
<dbReference type="PANTHER" id="PTHR20958:SF6">
    <property type="entry name" value="GLYCINE N-ACYLTRANSFERASE-LIKE PROTEIN"/>
    <property type="match status" value="1"/>
</dbReference>
<dbReference type="InterPro" id="IPR016181">
    <property type="entry name" value="Acyl_CoA_acyltransferase"/>
</dbReference>
<dbReference type="Proteomes" id="UP000434036">
    <property type="component" value="Unassembled WGS sequence"/>
</dbReference>
<protein>
    <submittedName>
        <fullName evidence="2">GNAT family N-acetyltransferase</fullName>
    </submittedName>
</protein>
<dbReference type="RefSeq" id="WP_160624161.1">
    <property type="nucleotide sequence ID" value="NZ_WUUQ01000001.1"/>
</dbReference>
<accession>A0A6N8UA37</accession>
<dbReference type="InterPro" id="IPR053225">
    <property type="entry name" value="Acyl-CoA_N-acyltransferase"/>
</dbReference>
<reference evidence="2 3" key="2">
    <citation type="submission" date="2020-01" db="EMBL/GenBank/DDBJ databases">
        <title>Clostridiaceae sp. nov. isolated from the gut of human by culturomics.</title>
        <authorList>
            <person name="Chang Y."/>
        </authorList>
    </citation>
    <scope>NUCLEOTIDE SEQUENCE [LARGE SCALE GENOMIC DNA]</scope>
    <source>
        <strain evidence="2 3">DONG20-135</strain>
    </source>
</reference>
<gene>
    <name evidence="2" type="ORF">GSF08_01795</name>
</gene>
<dbReference type="Gene3D" id="3.40.630.30">
    <property type="match status" value="1"/>
</dbReference>
<proteinExistence type="predicted"/>
<dbReference type="GO" id="GO:0016747">
    <property type="term" value="F:acyltransferase activity, transferring groups other than amino-acyl groups"/>
    <property type="evidence" value="ECO:0007669"/>
    <property type="project" value="InterPro"/>
</dbReference>
<organism evidence="2 3">
    <name type="scientific">Copranaerobaculum intestinale</name>
    <dbReference type="NCBI Taxonomy" id="2692629"/>
    <lineage>
        <taxon>Bacteria</taxon>
        <taxon>Bacillati</taxon>
        <taxon>Bacillota</taxon>
        <taxon>Erysipelotrichia</taxon>
        <taxon>Erysipelotrichales</taxon>
        <taxon>Erysipelotrichaceae</taxon>
        <taxon>Copranaerobaculum</taxon>
    </lineage>
</organism>
<dbReference type="PROSITE" id="PS51186">
    <property type="entry name" value="GNAT"/>
    <property type="match status" value="1"/>
</dbReference>
<comment type="caution">
    <text evidence="2">The sequence shown here is derived from an EMBL/GenBank/DDBJ whole genome shotgun (WGS) entry which is preliminary data.</text>
</comment>
<dbReference type="InterPro" id="IPR000182">
    <property type="entry name" value="GNAT_dom"/>
</dbReference>
<dbReference type="Pfam" id="PF08445">
    <property type="entry name" value="FR47"/>
    <property type="match status" value="1"/>
</dbReference>
<sequence length="230" mass="26581">MQINKNILLYTPILEIMRHNDYQVLWESEASLVLYDRCSGIYIGACEKDEEADHVVQVIPNTAEEVFLFQKRLFEVKLKSHILPDMLSYNSVNLKAEPLPVKLPKDFKLEWMKEEHIPFVVEHYSVKELCTFEHMRDRMNAGILGVFYCDEPVGFIGTHREGAMGMLEVLPQYQRKGLALALQNAMSNELKKQGAYVYGQIIQNNTASFALQKKSGFTICNEPTYWYFGN</sequence>
<evidence type="ECO:0000259" key="1">
    <source>
        <dbReference type="PROSITE" id="PS51186"/>
    </source>
</evidence>
<reference evidence="2 3" key="1">
    <citation type="submission" date="2019-12" db="EMBL/GenBank/DDBJ databases">
        <authorList>
            <person name="Yang R."/>
        </authorList>
    </citation>
    <scope>NUCLEOTIDE SEQUENCE [LARGE SCALE GENOMIC DNA]</scope>
    <source>
        <strain evidence="2 3">DONG20-135</strain>
    </source>
</reference>
<dbReference type="CDD" id="cd04301">
    <property type="entry name" value="NAT_SF"/>
    <property type="match status" value="1"/>
</dbReference>
<dbReference type="EMBL" id="WUUQ01000001">
    <property type="protein sequence ID" value="MXQ72677.1"/>
    <property type="molecule type" value="Genomic_DNA"/>
</dbReference>
<dbReference type="PANTHER" id="PTHR20958">
    <property type="entry name" value="GLYCINE N-ACYLTRANSFERASE-LIKE PROTEIN"/>
    <property type="match status" value="1"/>
</dbReference>
<keyword evidence="3" id="KW-1185">Reference proteome</keyword>
<name>A0A6N8UA37_9FIRM</name>
<evidence type="ECO:0000313" key="2">
    <source>
        <dbReference type="EMBL" id="MXQ72677.1"/>
    </source>
</evidence>
<dbReference type="InterPro" id="IPR013653">
    <property type="entry name" value="GCN5-like_dom"/>
</dbReference>